<feature type="compositionally biased region" description="Basic and acidic residues" evidence="14">
    <location>
        <begin position="1051"/>
        <end position="1063"/>
    </location>
</feature>
<dbReference type="PANTHER" id="PTHR18916:SF6">
    <property type="entry name" value="DYNACTIN SUBUNIT 1"/>
    <property type="match status" value="1"/>
</dbReference>
<evidence type="ECO:0000256" key="3">
    <source>
        <dbReference type="ARBA" id="ARBA00004544"/>
    </source>
</evidence>
<keyword evidence="8" id="KW-0498">Mitosis</keyword>
<evidence type="ECO:0000256" key="8">
    <source>
        <dbReference type="ARBA" id="ARBA00022776"/>
    </source>
</evidence>
<keyword evidence="12" id="KW-0131">Cell cycle</keyword>
<dbReference type="Gene3D" id="2.30.30.190">
    <property type="entry name" value="CAP Gly-rich-like domain"/>
    <property type="match status" value="1"/>
</dbReference>
<dbReference type="GO" id="GO:0005874">
    <property type="term" value="C:microtubule"/>
    <property type="evidence" value="ECO:0007669"/>
    <property type="project" value="UniProtKB-KW"/>
</dbReference>
<evidence type="ECO:0000256" key="6">
    <source>
        <dbReference type="ARBA" id="ARBA00022618"/>
    </source>
</evidence>
<dbReference type="GO" id="GO:0005816">
    <property type="term" value="C:spindle pole body"/>
    <property type="evidence" value="ECO:0007669"/>
    <property type="project" value="TreeGrafter"/>
</dbReference>
<gene>
    <name evidence="16" type="ORF">K490DRAFT_1732</name>
</gene>
<comment type="subcellular location">
    <subcellularLocation>
        <location evidence="3">Cytoplasm</location>
        <location evidence="3">Cell cortex</location>
    </subcellularLocation>
    <subcellularLocation>
        <location evidence="1">Cytoplasm</location>
        <location evidence="1">Cytoskeleton</location>
        <location evidence="1">Microtubule organizing center</location>
        <location evidence="1">Centrosome</location>
        <location evidence="1">Centriole</location>
    </subcellularLocation>
    <subcellularLocation>
        <location evidence="2">Cytoplasm</location>
        <location evidence="2">Cytoskeleton</location>
        <location evidence="2">Spindle</location>
    </subcellularLocation>
</comment>
<proteinExistence type="inferred from homology"/>
<dbReference type="EMBL" id="ML978713">
    <property type="protein sequence ID" value="KAF2090125.1"/>
    <property type="molecule type" value="Genomic_DNA"/>
</dbReference>
<dbReference type="InterPro" id="IPR036859">
    <property type="entry name" value="CAP-Gly_dom_sf"/>
</dbReference>
<comment type="caution">
    <text evidence="16">The sequence shown here is derived from an EMBL/GenBank/DDBJ whole genome shotgun (WGS) entry which is preliminary data.</text>
</comment>
<dbReference type="GO" id="GO:0005819">
    <property type="term" value="C:spindle"/>
    <property type="evidence" value="ECO:0007669"/>
    <property type="project" value="UniProtKB-SubCell"/>
</dbReference>
<dbReference type="Proteomes" id="UP000799776">
    <property type="component" value="Unassembled WGS sequence"/>
</dbReference>
<dbReference type="GO" id="GO:0051301">
    <property type="term" value="P:cell division"/>
    <property type="evidence" value="ECO:0007669"/>
    <property type="project" value="UniProtKB-KW"/>
</dbReference>
<keyword evidence="11" id="KW-0206">Cytoskeleton</keyword>
<evidence type="ECO:0000259" key="15">
    <source>
        <dbReference type="PROSITE" id="PS50245"/>
    </source>
</evidence>
<dbReference type="PROSITE" id="PS50245">
    <property type="entry name" value="CAP_GLY_2"/>
    <property type="match status" value="1"/>
</dbReference>
<feature type="coiled-coil region" evidence="13">
    <location>
        <begin position="248"/>
        <end position="511"/>
    </location>
</feature>
<keyword evidence="6" id="KW-0132">Cell division</keyword>
<feature type="non-terminal residue" evidence="16">
    <location>
        <position position="1188"/>
    </location>
</feature>
<keyword evidence="7" id="KW-0493">Microtubule</keyword>
<evidence type="ECO:0000256" key="4">
    <source>
        <dbReference type="ARBA" id="ARBA00011010"/>
    </source>
</evidence>
<reference evidence="16" key="1">
    <citation type="journal article" date="2020" name="Stud. Mycol.">
        <title>101 Dothideomycetes genomes: a test case for predicting lifestyles and emergence of pathogens.</title>
        <authorList>
            <person name="Haridas S."/>
            <person name="Albert R."/>
            <person name="Binder M."/>
            <person name="Bloem J."/>
            <person name="Labutti K."/>
            <person name="Salamov A."/>
            <person name="Andreopoulos B."/>
            <person name="Baker S."/>
            <person name="Barry K."/>
            <person name="Bills G."/>
            <person name="Bluhm B."/>
            <person name="Cannon C."/>
            <person name="Castanera R."/>
            <person name="Culley D."/>
            <person name="Daum C."/>
            <person name="Ezra D."/>
            <person name="Gonzalez J."/>
            <person name="Henrissat B."/>
            <person name="Kuo A."/>
            <person name="Liang C."/>
            <person name="Lipzen A."/>
            <person name="Lutzoni F."/>
            <person name="Magnuson J."/>
            <person name="Mondo S."/>
            <person name="Nolan M."/>
            <person name="Ohm R."/>
            <person name="Pangilinan J."/>
            <person name="Park H.-J."/>
            <person name="Ramirez L."/>
            <person name="Alfaro M."/>
            <person name="Sun H."/>
            <person name="Tritt A."/>
            <person name="Yoshinaga Y."/>
            <person name="Zwiers L.-H."/>
            <person name="Turgeon B."/>
            <person name="Goodwin S."/>
            <person name="Spatafora J."/>
            <person name="Crous P."/>
            <person name="Grigoriev I."/>
        </authorList>
    </citation>
    <scope>NUCLEOTIDE SEQUENCE</scope>
    <source>
        <strain evidence="16">CBS 121410</strain>
    </source>
</reference>
<feature type="region of interest" description="Disordered" evidence="14">
    <location>
        <begin position="1051"/>
        <end position="1075"/>
    </location>
</feature>
<feature type="domain" description="CAP-Gly" evidence="15">
    <location>
        <begin position="18"/>
        <end position="60"/>
    </location>
</feature>
<dbReference type="GO" id="GO:0000743">
    <property type="term" value="P:nuclear migration involved in conjugation with cellular fusion"/>
    <property type="evidence" value="ECO:0007669"/>
    <property type="project" value="TreeGrafter"/>
</dbReference>
<evidence type="ECO:0000256" key="2">
    <source>
        <dbReference type="ARBA" id="ARBA00004186"/>
    </source>
</evidence>
<evidence type="ECO:0000256" key="13">
    <source>
        <dbReference type="SAM" id="Coils"/>
    </source>
</evidence>
<dbReference type="GO" id="GO:0030286">
    <property type="term" value="C:dynein complex"/>
    <property type="evidence" value="ECO:0007669"/>
    <property type="project" value="UniProtKB-KW"/>
</dbReference>
<sequence>GQVVKLRGAKVGTVRFVGETAFKEGQWVGIELGQPEGKNDGSVQGERYFSCEYKYGLFLRPSDVEQIMEEPKPKVAARPTPGATKGRPSSMDQGRPKVSATATPKLNRPASLSVDNKSPVAPATRSPTKRTSTIAPRPRPSASSSSGSTAATTRRSTITPATQKAPATPASSATRPPRASISTARTGSTRTGSTDNTVRATPRTSFAPSKRPSPPGTVSRTPSSPAVSTPPSAQRNFSNSMVEKDAQIQERDTKIRTLQQQFDDAKERLKDHDALQQECDRYKSITQKLQAKIQPQYQEILELRRLLKESEEKLGEIETIQAEHDEIMELATLDREMAEEQAEAYKAELETVKTKLEEVELEREILAAENEELGRDISPEEKTSQGWVQLDRENNRLREALLRLRDVTQETESQLREQIQELEDDVKGLSGVKEQYEETKARLLEAEAGIEDLRQQLDANNASEEMVEELAEKNMSLSEQVQQLRLAYQELEMLQEVSDELEINHIENEKQLQEEIDLKDSVLAEQIRRVNQQEETLSDQEYTIERFRELVTNLQSDIDDMKASKRISETEAHELNSRSRAMMDLNRQLQVSATNTKVKTIDMELRKLEAQEAAEHLAIVQLFLPEAFHSERESVLAMLRFKRIGFKANLLHNFVKDRVTAEGNKDEDIFETCDVLDNLTWISAMCDRFVNNISSSSLEQFARFEGALYELEPVERAMNRYIEDLKRDELKDKDVAQELHRSVAVMTHLAETLLSDSLESYADDVLMRSLLMQSHLEIVAAALAIVKTEVQSKVPANPEEDDGIERFTDKTESMIANSRSAKVVIGKSIRALNEHRVRSLSLQPETLSTFEECQDESAKLALYVRKLGANVFQLLQDEGRAEPFTLSEVRSTMFTTTDSVFQSSESDLYSTFGSRLRKLTDGLIELTNITSDLEMTVEFDRSPAPWVLRSKELQDSKIVSIDAEEEIRRLKEDIHERATQIKLQEQKHEEATVKIELLESRTRDASKKAQRITELEKAIEASKAREKQLAESVEQQVRDLAALESEKEKLEQQVAEAKTKEARTQSPTDKGGEKTVATKREIDALRSDIDMLEKANKYLRLTNKREMLAKDSASNAWLAAPLVPAKSAAASFAETMAAKSRAALRELTDLPNKAKYVNLSKVDEQQPKDRLAWRPLKSTPQWQIREQE</sequence>
<feature type="compositionally biased region" description="Low complexity" evidence="14">
    <location>
        <begin position="132"/>
        <end position="194"/>
    </location>
</feature>
<evidence type="ECO:0000256" key="5">
    <source>
        <dbReference type="ARBA" id="ARBA00022490"/>
    </source>
</evidence>
<dbReference type="GO" id="GO:0000132">
    <property type="term" value="P:establishment of mitotic spindle orientation"/>
    <property type="evidence" value="ECO:0007669"/>
    <property type="project" value="TreeGrafter"/>
</dbReference>
<accession>A0A9P4HVW6</accession>
<keyword evidence="10 13" id="KW-0175">Coiled coil</keyword>
<feature type="non-terminal residue" evidence="16">
    <location>
        <position position="1"/>
    </location>
</feature>
<dbReference type="SUPFAM" id="SSF74924">
    <property type="entry name" value="Cap-Gly domain"/>
    <property type="match status" value="1"/>
</dbReference>
<evidence type="ECO:0000256" key="11">
    <source>
        <dbReference type="ARBA" id="ARBA00023212"/>
    </source>
</evidence>
<dbReference type="Pfam" id="PF01302">
    <property type="entry name" value="CAP_GLY"/>
    <property type="match status" value="1"/>
</dbReference>
<evidence type="ECO:0000256" key="1">
    <source>
        <dbReference type="ARBA" id="ARBA00004114"/>
    </source>
</evidence>
<feature type="compositionally biased region" description="Polar residues" evidence="14">
    <location>
        <begin position="195"/>
        <end position="207"/>
    </location>
</feature>
<keyword evidence="5" id="KW-0963">Cytoplasm</keyword>
<dbReference type="InterPro" id="IPR022157">
    <property type="entry name" value="Dynactin"/>
</dbReference>
<feature type="compositionally biased region" description="Low complexity" evidence="14">
    <location>
        <begin position="217"/>
        <end position="233"/>
    </location>
</feature>
<feature type="region of interest" description="Disordered" evidence="14">
    <location>
        <begin position="70"/>
        <end position="246"/>
    </location>
</feature>
<dbReference type="SMART" id="SM01052">
    <property type="entry name" value="CAP_GLY"/>
    <property type="match status" value="1"/>
</dbReference>
<dbReference type="PANTHER" id="PTHR18916">
    <property type="entry name" value="DYNACTIN 1-RELATED MICROTUBULE-BINDING"/>
    <property type="match status" value="1"/>
</dbReference>
<organism evidence="16 17">
    <name type="scientific">Saccharata proteae CBS 121410</name>
    <dbReference type="NCBI Taxonomy" id="1314787"/>
    <lineage>
        <taxon>Eukaryota</taxon>
        <taxon>Fungi</taxon>
        <taxon>Dikarya</taxon>
        <taxon>Ascomycota</taxon>
        <taxon>Pezizomycotina</taxon>
        <taxon>Dothideomycetes</taxon>
        <taxon>Dothideomycetes incertae sedis</taxon>
        <taxon>Botryosphaeriales</taxon>
        <taxon>Saccharataceae</taxon>
        <taxon>Saccharata</taxon>
    </lineage>
</organism>
<evidence type="ECO:0000256" key="10">
    <source>
        <dbReference type="ARBA" id="ARBA00023054"/>
    </source>
</evidence>
<dbReference type="PROSITE" id="PS00845">
    <property type="entry name" value="CAP_GLY_1"/>
    <property type="match status" value="1"/>
</dbReference>
<comment type="similarity">
    <text evidence="4">Belongs to the dynactin 150 kDa subunit family.</text>
</comment>
<name>A0A9P4HVW6_9PEZI</name>
<keyword evidence="17" id="KW-1185">Reference proteome</keyword>
<evidence type="ECO:0000256" key="14">
    <source>
        <dbReference type="SAM" id="MobiDB-lite"/>
    </source>
</evidence>
<evidence type="ECO:0000256" key="7">
    <source>
        <dbReference type="ARBA" id="ARBA00022701"/>
    </source>
</evidence>
<dbReference type="AlphaFoldDB" id="A0A9P4HVW6"/>
<evidence type="ECO:0000256" key="9">
    <source>
        <dbReference type="ARBA" id="ARBA00023017"/>
    </source>
</evidence>
<evidence type="ECO:0000256" key="12">
    <source>
        <dbReference type="ARBA" id="ARBA00023306"/>
    </source>
</evidence>
<dbReference type="OrthoDB" id="2130750at2759"/>
<keyword evidence="9" id="KW-0243">Dynein</keyword>
<protein>
    <submittedName>
        <fullName evidence="16">Dynactin</fullName>
    </submittedName>
</protein>
<feature type="compositionally biased region" description="Polar residues" evidence="14">
    <location>
        <begin position="1178"/>
        <end position="1188"/>
    </location>
</feature>
<dbReference type="InterPro" id="IPR000938">
    <property type="entry name" value="CAP-Gly_domain"/>
</dbReference>
<dbReference type="Pfam" id="PF12455">
    <property type="entry name" value="Dynactin"/>
    <property type="match status" value="1"/>
</dbReference>
<evidence type="ECO:0000313" key="17">
    <source>
        <dbReference type="Proteomes" id="UP000799776"/>
    </source>
</evidence>
<evidence type="ECO:0000313" key="16">
    <source>
        <dbReference type="EMBL" id="KAF2090125.1"/>
    </source>
</evidence>
<dbReference type="GO" id="GO:0051286">
    <property type="term" value="C:cell tip"/>
    <property type="evidence" value="ECO:0007669"/>
    <property type="project" value="TreeGrafter"/>
</dbReference>
<feature type="region of interest" description="Disordered" evidence="14">
    <location>
        <begin position="1167"/>
        <end position="1188"/>
    </location>
</feature>
<dbReference type="GO" id="GO:0005814">
    <property type="term" value="C:centriole"/>
    <property type="evidence" value="ECO:0007669"/>
    <property type="project" value="UniProtKB-SubCell"/>
</dbReference>